<dbReference type="PANTHER" id="PTHR19282">
    <property type="entry name" value="TETRASPANIN"/>
    <property type="match status" value="1"/>
</dbReference>
<dbReference type="InterPro" id="IPR018499">
    <property type="entry name" value="Tetraspanin/Peripherin"/>
</dbReference>
<dbReference type="InterPro" id="IPR000301">
    <property type="entry name" value="Tetraspanin_animals"/>
</dbReference>
<reference evidence="7" key="2">
    <citation type="submission" date="2020-05" db="UniProtKB">
        <authorList>
            <consortium name="EnsemblMetazoa"/>
        </authorList>
    </citation>
    <scope>IDENTIFICATION</scope>
    <source>
        <strain evidence="7">WRAIR2</strain>
    </source>
</reference>
<keyword evidence="5 6" id="KW-0472">Membrane</keyword>
<dbReference type="VEuPathDB" id="VectorBase:ADIR004801"/>
<keyword evidence="8" id="KW-1185">Reference proteome</keyword>
<feature type="transmembrane region" description="Helical" evidence="6">
    <location>
        <begin position="58"/>
        <end position="81"/>
    </location>
</feature>
<comment type="subcellular location">
    <subcellularLocation>
        <location evidence="1 6">Membrane</location>
        <topology evidence="1 6">Multi-pass membrane protein</topology>
    </subcellularLocation>
</comment>
<dbReference type="GO" id="GO:0005886">
    <property type="term" value="C:plasma membrane"/>
    <property type="evidence" value="ECO:0007669"/>
    <property type="project" value="TreeGrafter"/>
</dbReference>
<dbReference type="PRINTS" id="PR00259">
    <property type="entry name" value="TMFOUR"/>
</dbReference>
<evidence type="ECO:0000313" key="7">
    <source>
        <dbReference type="EnsemblMetazoa" id="ADIR004801-PA"/>
    </source>
</evidence>
<comment type="caution">
    <text evidence="6">Lacks conserved residue(s) required for the propagation of feature annotation.</text>
</comment>
<evidence type="ECO:0000256" key="4">
    <source>
        <dbReference type="ARBA" id="ARBA00022989"/>
    </source>
</evidence>
<dbReference type="PIRSF" id="PIRSF002419">
    <property type="entry name" value="Tetraspanin"/>
    <property type="match status" value="1"/>
</dbReference>
<evidence type="ECO:0000256" key="1">
    <source>
        <dbReference type="ARBA" id="ARBA00004141"/>
    </source>
</evidence>
<evidence type="ECO:0000256" key="6">
    <source>
        <dbReference type="RuleBase" id="RU361218"/>
    </source>
</evidence>
<keyword evidence="4 6" id="KW-1133">Transmembrane helix</keyword>
<accession>A0A182NAX5</accession>
<dbReference type="Pfam" id="PF00335">
    <property type="entry name" value="Tetraspanin"/>
    <property type="match status" value="1"/>
</dbReference>
<dbReference type="EnsemblMetazoa" id="ADIR004801-RA">
    <property type="protein sequence ID" value="ADIR004801-PA"/>
    <property type="gene ID" value="ADIR004801"/>
</dbReference>
<feature type="transmembrane region" description="Helical" evidence="6">
    <location>
        <begin position="87"/>
        <end position="110"/>
    </location>
</feature>
<dbReference type="SUPFAM" id="SSF48652">
    <property type="entry name" value="Tetraspanin"/>
    <property type="match status" value="1"/>
</dbReference>
<dbReference type="CDD" id="cd03127">
    <property type="entry name" value="tetraspanin_LEL"/>
    <property type="match status" value="1"/>
</dbReference>
<feature type="transmembrane region" description="Helical" evidence="6">
    <location>
        <begin position="14"/>
        <end position="37"/>
    </location>
</feature>
<sequence length="273" mass="31371">MKELKSPEGWSKKWIKIFLCMSCTMLCYLGVLLLTIGSVSKMQYEQLDVLMDIRMYRLVLFLMLVGTLCLLLAFIGFIGTWRENLPVLYTFCSLLAVFSLMEGTVAFIGYHQRYDMEMEMVTNLWSSVNHYPDDVSIQPYVDVYQTQLKCCGVYNYTDWLMAIPEEFTEDDRDMIAQFVPLSCCDPTDNTKCKIFDVGCHSRVSDIFNETGCTVVTNTLMAVLLQLGGAAFTFFLLRKLQLLTLKNHNLFQTEIRNPFGYSKMQSISVSTEKV</sequence>
<dbReference type="Proteomes" id="UP000075884">
    <property type="component" value="Unassembled WGS sequence"/>
</dbReference>
<evidence type="ECO:0000256" key="5">
    <source>
        <dbReference type="ARBA" id="ARBA00023136"/>
    </source>
</evidence>
<evidence type="ECO:0000256" key="2">
    <source>
        <dbReference type="ARBA" id="ARBA00006840"/>
    </source>
</evidence>
<organism evidence="7 8">
    <name type="scientific">Anopheles dirus</name>
    <dbReference type="NCBI Taxonomy" id="7168"/>
    <lineage>
        <taxon>Eukaryota</taxon>
        <taxon>Metazoa</taxon>
        <taxon>Ecdysozoa</taxon>
        <taxon>Arthropoda</taxon>
        <taxon>Hexapoda</taxon>
        <taxon>Insecta</taxon>
        <taxon>Pterygota</taxon>
        <taxon>Neoptera</taxon>
        <taxon>Endopterygota</taxon>
        <taxon>Diptera</taxon>
        <taxon>Nematocera</taxon>
        <taxon>Culicoidea</taxon>
        <taxon>Culicidae</taxon>
        <taxon>Anophelinae</taxon>
        <taxon>Anopheles</taxon>
    </lineage>
</organism>
<dbReference type="AlphaFoldDB" id="A0A182NAX5"/>
<name>A0A182NAX5_9DIPT</name>
<protein>
    <recommendedName>
        <fullName evidence="6">Tetraspanin</fullName>
    </recommendedName>
</protein>
<dbReference type="PANTHER" id="PTHR19282:SF482">
    <property type="entry name" value="FI23944P1-RELATED"/>
    <property type="match status" value="1"/>
</dbReference>
<evidence type="ECO:0000313" key="8">
    <source>
        <dbReference type="Proteomes" id="UP000075884"/>
    </source>
</evidence>
<reference evidence="8" key="1">
    <citation type="submission" date="2013-03" db="EMBL/GenBank/DDBJ databases">
        <title>The Genome Sequence of Anopheles dirus WRAIR2.</title>
        <authorList>
            <consortium name="The Broad Institute Genomics Platform"/>
            <person name="Neafsey D.E."/>
            <person name="Walton C."/>
            <person name="Walker B."/>
            <person name="Young S.K."/>
            <person name="Zeng Q."/>
            <person name="Gargeya S."/>
            <person name="Fitzgerald M."/>
            <person name="Haas B."/>
            <person name="Abouelleil A."/>
            <person name="Allen A.W."/>
            <person name="Alvarado L."/>
            <person name="Arachchi H.M."/>
            <person name="Berlin A.M."/>
            <person name="Chapman S.B."/>
            <person name="Gainer-Dewar J."/>
            <person name="Goldberg J."/>
            <person name="Griggs A."/>
            <person name="Gujja S."/>
            <person name="Hansen M."/>
            <person name="Howarth C."/>
            <person name="Imamovic A."/>
            <person name="Ireland A."/>
            <person name="Larimer J."/>
            <person name="McCowan C."/>
            <person name="Murphy C."/>
            <person name="Pearson M."/>
            <person name="Poon T.W."/>
            <person name="Priest M."/>
            <person name="Roberts A."/>
            <person name="Saif S."/>
            <person name="Shea T."/>
            <person name="Sisk P."/>
            <person name="Sykes S."/>
            <person name="Wortman J."/>
            <person name="Nusbaum C."/>
            <person name="Birren B."/>
        </authorList>
    </citation>
    <scope>NUCLEOTIDE SEQUENCE [LARGE SCALE GENOMIC DNA]</scope>
    <source>
        <strain evidence="8">WRAIR2</strain>
    </source>
</reference>
<comment type="similarity">
    <text evidence="2 6">Belongs to the tetraspanin (TM4SF) family.</text>
</comment>
<dbReference type="STRING" id="7168.A0A182NAX5"/>
<dbReference type="Gene3D" id="1.10.1450.10">
    <property type="entry name" value="Tetraspanin"/>
    <property type="match status" value="1"/>
</dbReference>
<keyword evidence="3 6" id="KW-0812">Transmembrane</keyword>
<dbReference type="InterPro" id="IPR008952">
    <property type="entry name" value="Tetraspanin_EC2_sf"/>
</dbReference>
<proteinExistence type="inferred from homology"/>
<evidence type="ECO:0000256" key="3">
    <source>
        <dbReference type="ARBA" id="ARBA00022692"/>
    </source>
</evidence>